<name>A0A4C1Z792_EUMVA</name>
<dbReference type="EMBL" id="BGZK01001596">
    <property type="protein sequence ID" value="GBP82964.1"/>
    <property type="molecule type" value="Genomic_DNA"/>
</dbReference>
<accession>A0A4C1Z792</accession>
<sequence length="98" mass="11296">MEFTANNARKKEKERQKNLTAFSWLDNLYKVQKSLKKAPQTLTSISGRKTEEQVVAKLTETPLVRNNSIDSEDHVTYITCPYKPLEAATFKEVRKACF</sequence>
<gene>
    <name evidence="1" type="ORF">EVAR_90153_1</name>
</gene>
<comment type="caution">
    <text evidence="1">The sequence shown here is derived from an EMBL/GenBank/DDBJ whole genome shotgun (WGS) entry which is preliminary data.</text>
</comment>
<dbReference type="Proteomes" id="UP000299102">
    <property type="component" value="Unassembled WGS sequence"/>
</dbReference>
<reference evidence="1 2" key="1">
    <citation type="journal article" date="2019" name="Commun. Biol.">
        <title>The bagworm genome reveals a unique fibroin gene that provides high tensile strength.</title>
        <authorList>
            <person name="Kono N."/>
            <person name="Nakamura H."/>
            <person name="Ohtoshi R."/>
            <person name="Tomita M."/>
            <person name="Numata K."/>
            <person name="Arakawa K."/>
        </authorList>
    </citation>
    <scope>NUCLEOTIDE SEQUENCE [LARGE SCALE GENOMIC DNA]</scope>
</reference>
<evidence type="ECO:0000313" key="1">
    <source>
        <dbReference type="EMBL" id="GBP82964.1"/>
    </source>
</evidence>
<organism evidence="1 2">
    <name type="scientific">Eumeta variegata</name>
    <name type="common">Bagworm moth</name>
    <name type="synonym">Eumeta japonica</name>
    <dbReference type="NCBI Taxonomy" id="151549"/>
    <lineage>
        <taxon>Eukaryota</taxon>
        <taxon>Metazoa</taxon>
        <taxon>Ecdysozoa</taxon>
        <taxon>Arthropoda</taxon>
        <taxon>Hexapoda</taxon>
        <taxon>Insecta</taxon>
        <taxon>Pterygota</taxon>
        <taxon>Neoptera</taxon>
        <taxon>Endopterygota</taxon>
        <taxon>Lepidoptera</taxon>
        <taxon>Glossata</taxon>
        <taxon>Ditrysia</taxon>
        <taxon>Tineoidea</taxon>
        <taxon>Psychidae</taxon>
        <taxon>Oiketicinae</taxon>
        <taxon>Eumeta</taxon>
    </lineage>
</organism>
<keyword evidence="2" id="KW-1185">Reference proteome</keyword>
<dbReference type="AlphaFoldDB" id="A0A4C1Z792"/>
<evidence type="ECO:0000313" key="2">
    <source>
        <dbReference type="Proteomes" id="UP000299102"/>
    </source>
</evidence>
<proteinExistence type="predicted"/>
<protein>
    <submittedName>
        <fullName evidence="1">Uncharacterized protein</fullName>
    </submittedName>
</protein>